<keyword evidence="2" id="KW-1185">Reference proteome</keyword>
<name>A0AAN9FAT3_CROPI</name>
<dbReference type="EMBL" id="JAYWIO010000004">
    <property type="protein sequence ID" value="KAK7270388.1"/>
    <property type="molecule type" value="Genomic_DNA"/>
</dbReference>
<evidence type="ECO:0000313" key="2">
    <source>
        <dbReference type="Proteomes" id="UP001372338"/>
    </source>
</evidence>
<organism evidence="1 2">
    <name type="scientific">Crotalaria pallida</name>
    <name type="common">Smooth rattlebox</name>
    <name type="synonym">Crotalaria striata</name>
    <dbReference type="NCBI Taxonomy" id="3830"/>
    <lineage>
        <taxon>Eukaryota</taxon>
        <taxon>Viridiplantae</taxon>
        <taxon>Streptophyta</taxon>
        <taxon>Embryophyta</taxon>
        <taxon>Tracheophyta</taxon>
        <taxon>Spermatophyta</taxon>
        <taxon>Magnoliopsida</taxon>
        <taxon>eudicotyledons</taxon>
        <taxon>Gunneridae</taxon>
        <taxon>Pentapetalae</taxon>
        <taxon>rosids</taxon>
        <taxon>fabids</taxon>
        <taxon>Fabales</taxon>
        <taxon>Fabaceae</taxon>
        <taxon>Papilionoideae</taxon>
        <taxon>50 kb inversion clade</taxon>
        <taxon>genistoids sensu lato</taxon>
        <taxon>core genistoids</taxon>
        <taxon>Crotalarieae</taxon>
        <taxon>Crotalaria</taxon>
    </lineage>
</organism>
<gene>
    <name evidence="1" type="ORF">RIF29_23485</name>
</gene>
<evidence type="ECO:0000313" key="1">
    <source>
        <dbReference type="EMBL" id="KAK7270388.1"/>
    </source>
</evidence>
<proteinExistence type="predicted"/>
<dbReference type="Proteomes" id="UP001372338">
    <property type="component" value="Unassembled WGS sequence"/>
</dbReference>
<dbReference type="AlphaFoldDB" id="A0AAN9FAT3"/>
<protein>
    <submittedName>
        <fullName evidence="1">Uncharacterized protein</fullName>
    </submittedName>
</protein>
<comment type="caution">
    <text evidence="1">The sequence shown here is derived from an EMBL/GenBank/DDBJ whole genome shotgun (WGS) entry which is preliminary data.</text>
</comment>
<sequence length="121" mass="13722">MAATSSGNHPSSSLSPANFNHDFSFSFSPDYHPPTIISLTPDQLNHCSQALSFFKDKLLRNPHSILQDFAHLQANRITPSEMRRRCTVAIDSVNLNKNRYTDVLPCIYSFFFFKKKLLSAV</sequence>
<reference evidence="1 2" key="1">
    <citation type="submission" date="2024-01" db="EMBL/GenBank/DDBJ databases">
        <title>The genomes of 5 underutilized Papilionoideae crops provide insights into root nodulation and disease resistanc.</title>
        <authorList>
            <person name="Yuan L."/>
        </authorList>
    </citation>
    <scope>NUCLEOTIDE SEQUENCE [LARGE SCALE GENOMIC DNA]</scope>
    <source>
        <strain evidence="1">ZHUSHIDOU_FW_LH</strain>
        <tissue evidence="1">Leaf</tissue>
    </source>
</reference>
<accession>A0AAN9FAT3</accession>